<evidence type="ECO:0000256" key="2">
    <source>
        <dbReference type="ARBA" id="ARBA00022448"/>
    </source>
</evidence>
<feature type="transmembrane region" description="Helical" evidence="15">
    <location>
        <begin position="530"/>
        <end position="555"/>
    </location>
</feature>
<keyword evidence="3" id="KW-0050">Antiport</keyword>
<comment type="subcellular location">
    <subcellularLocation>
        <location evidence="1">Golgi apparatus membrane</location>
        <topology evidence="1">Multi-pass membrane protein</topology>
    </subcellularLocation>
</comment>
<dbReference type="GO" id="GO:0000139">
    <property type="term" value="C:Golgi membrane"/>
    <property type="evidence" value="ECO:0007669"/>
    <property type="project" value="UniProtKB-SubCell"/>
</dbReference>
<evidence type="ECO:0000256" key="8">
    <source>
        <dbReference type="ARBA" id="ARBA00023065"/>
    </source>
</evidence>
<evidence type="ECO:0000256" key="12">
    <source>
        <dbReference type="ARBA" id="ARBA00042291"/>
    </source>
</evidence>
<dbReference type="Gene3D" id="6.10.140.1330">
    <property type="match status" value="1"/>
</dbReference>
<proteinExistence type="predicted"/>
<evidence type="ECO:0000256" key="6">
    <source>
        <dbReference type="ARBA" id="ARBA00023034"/>
    </source>
</evidence>
<comment type="caution">
    <text evidence="18">The sequence shown here is derived from an EMBL/GenBank/DDBJ whole genome shotgun (WGS) entry which is preliminary data.</text>
</comment>
<evidence type="ECO:0000313" key="18">
    <source>
        <dbReference type="EMBL" id="CAF3817383.1"/>
    </source>
</evidence>
<feature type="domain" description="Cation/H+ exchanger transmembrane" evidence="16">
    <location>
        <begin position="19"/>
        <end position="229"/>
    </location>
</feature>
<keyword evidence="7" id="KW-0915">Sodium</keyword>
<evidence type="ECO:0000256" key="4">
    <source>
        <dbReference type="ARBA" id="ARBA00022692"/>
    </source>
</evidence>
<dbReference type="InterPro" id="IPR004709">
    <property type="entry name" value="NaH_exchanger"/>
</dbReference>
<name>A0A819CD73_9BILA</name>
<keyword evidence="4 15" id="KW-0812">Transmembrane</keyword>
<evidence type="ECO:0000256" key="9">
    <source>
        <dbReference type="ARBA" id="ARBA00023136"/>
    </source>
</evidence>
<dbReference type="PRINTS" id="PR01084">
    <property type="entry name" value="NAHEXCHNGR"/>
</dbReference>
<dbReference type="EMBL" id="CAJNOE010000179">
    <property type="protein sequence ID" value="CAF1017468.1"/>
    <property type="molecule type" value="Genomic_DNA"/>
</dbReference>
<feature type="transmembrane region" description="Helical" evidence="15">
    <location>
        <begin position="12"/>
        <end position="28"/>
    </location>
</feature>
<feature type="region of interest" description="Disordered" evidence="14">
    <location>
        <begin position="649"/>
        <end position="668"/>
    </location>
</feature>
<dbReference type="GO" id="GO:0015386">
    <property type="term" value="F:potassium:proton antiporter activity"/>
    <property type="evidence" value="ECO:0007669"/>
    <property type="project" value="TreeGrafter"/>
</dbReference>
<reference evidence="18" key="1">
    <citation type="submission" date="2021-02" db="EMBL/GenBank/DDBJ databases">
        <authorList>
            <person name="Nowell W R."/>
        </authorList>
    </citation>
    <scope>NUCLEOTIDE SEQUENCE</scope>
</reference>
<feature type="transmembrane region" description="Helical" evidence="15">
    <location>
        <begin position="424"/>
        <end position="445"/>
    </location>
</feature>
<evidence type="ECO:0000256" key="7">
    <source>
        <dbReference type="ARBA" id="ARBA00023053"/>
    </source>
</evidence>
<evidence type="ECO:0000313" key="17">
    <source>
        <dbReference type="EMBL" id="CAF1017468.1"/>
    </source>
</evidence>
<keyword evidence="5 15" id="KW-1133">Transmembrane helix</keyword>
<dbReference type="PANTHER" id="PTHR10110:SF191">
    <property type="entry name" value="SODIUM_HYDROGEN EXCHANGER 8"/>
    <property type="match status" value="1"/>
</dbReference>
<feature type="transmembrane region" description="Helical" evidence="15">
    <location>
        <begin position="34"/>
        <end position="52"/>
    </location>
</feature>
<evidence type="ECO:0000313" key="19">
    <source>
        <dbReference type="Proteomes" id="UP000663868"/>
    </source>
</evidence>
<dbReference type="Proteomes" id="UP000663860">
    <property type="component" value="Unassembled WGS sequence"/>
</dbReference>
<dbReference type="Pfam" id="PF00999">
    <property type="entry name" value="Na_H_Exchanger"/>
    <property type="match status" value="2"/>
</dbReference>
<feature type="transmembrane region" description="Helical" evidence="15">
    <location>
        <begin position="338"/>
        <end position="359"/>
    </location>
</feature>
<protein>
    <recommendedName>
        <fullName evidence="11">Sodium/hydrogen exchanger 8</fullName>
    </recommendedName>
    <alternativeName>
        <fullName evidence="12">Na(+)/H(+) exchanger 8</fullName>
    </alternativeName>
    <alternativeName>
        <fullName evidence="13">Solute carrier family 9 member 8</fullName>
    </alternativeName>
</protein>
<dbReference type="InterPro" id="IPR006153">
    <property type="entry name" value="Cation/H_exchanger_TM"/>
</dbReference>
<dbReference type="EMBL" id="CAJOBB010001154">
    <property type="protein sequence ID" value="CAF3817383.1"/>
    <property type="molecule type" value="Genomic_DNA"/>
</dbReference>
<keyword evidence="9 15" id="KW-0472">Membrane</keyword>
<dbReference type="GO" id="GO:0051453">
    <property type="term" value="P:regulation of intracellular pH"/>
    <property type="evidence" value="ECO:0007669"/>
    <property type="project" value="TreeGrafter"/>
</dbReference>
<feature type="transmembrane region" description="Helical" evidence="15">
    <location>
        <begin position="106"/>
        <end position="130"/>
    </location>
</feature>
<keyword evidence="6" id="KW-0333">Golgi apparatus</keyword>
<feature type="transmembrane region" description="Helical" evidence="15">
    <location>
        <begin position="169"/>
        <end position="192"/>
    </location>
</feature>
<keyword evidence="8" id="KW-0406">Ion transport</keyword>
<evidence type="ECO:0000256" key="3">
    <source>
        <dbReference type="ARBA" id="ARBA00022449"/>
    </source>
</evidence>
<gene>
    <name evidence="17" type="ORF">IZO911_LOCUS18529</name>
    <name evidence="18" type="ORF">KXQ929_LOCUS18011</name>
</gene>
<dbReference type="PANTHER" id="PTHR10110">
    <property type="entry name" value="SODIUM/HYDROGEN EXCHANGER"/>
    <property type="match status" value="1"/>
</dbReference>
<dbReference type="Proteomes" id="UP000663868">
    <property type="component" value="Unassembled WGS sequence"/>
</dbReference>
<evidence type="ECO:0000256" key="14">
    <source>
        <dbReference type="SAM" id="MobiDB-lite"/>
    </source>
</evidence>
<evidence type="ECO:0000256" key="5">
    <source>
        <dbReference type="ARBA" id="ARBA00022989"/>
    </source>
</evidence>
<keyword evidence="10" id="KW-0739">Sodium transport</keyword>
<evidence type="ECO:0000256" key="10">
    <source>
        <dbReference type="ARBA" id="ARBA00023201"/>
    </source>
</evidence>
<feature type="transmembrane region" description="Helical" evidence="15">
    <location>
        <begin position="142"/>
        <end position="163"/>
    </location>
</feature>
<evidence type="ECO:0000256" key="1">
    <source>
        <dbReference type="ARBA" id="ARBA00004653"/>
    </source>
</evidence>
<dbReference type="InterPro" id="IPR018422">
    <property type="entry name" value="Cation/H_exchanger_CPA1"/>
</dbReference>
<evidence type="ECO:0000256" key="13">
    <source>
        <dbReference type="ARBA" id="ARBA00042692"/>
    </source>
</evidence>
<feature type="transmembrane region" description="Helical" evidence="15">
    <location>
        <begin position="64"/>
        <end position="86"/>
    </location>
</feature>
<feature type="transmembrane region" description="Helical" evidence="15">
    <location>
        <begin position="379"/>
        <end position="404"/>
    </location>
</feature>
<feature type="domain" description="Cation/H+ exchanger transmembrane" evidence="16">
    <location>
        <begin position="325"/>
        <end position="553"/>
    </location>
</feature>
<dbReference type="AlphaFoldDB" id="A0A819CD73"/>
<feature type="transmembrane region" description="Helical" evidence="15">
    <location>
        <begin position="491"/>
        <end position="510"/>
    </location>
</feature>
<feature type="transmembrane region" description="Helical" evidence="15">
    <location>
        <begin position="457"/>
        <end position="479"/>
    </location>
</feature>
<keyword evidence="2" id="KW-0813">Transport</keyword>
<organism evidence="18 19">
    <name type="scientific">Adineta steineri</name>
    <dbReference type="NCBI Taxonomy" id="433720"/>
    <lineage>
        <taxon>Eukaryota</taxon>
        <taxon>Metazoa</taxon>
        <taxon>Spiralia</taxon>
        <taxon>Gnathifera</taxon>
        <taxon>Rotifera</taxon>
        <taxon>Eurotatoria</taxon>
        <taxon>Bdelloidea</taxon>
        <taxon>Adinetida</taxon>
        <taxon>Adinetidae</taxon>
        <taxon>Adineta</taxon>
    </lineage>
</organism>
<evidence type="ECO:0000256" key="15">
    <source>
        <dbReference type="SAM" id="Phobius"/>
    </source>
</evidence>
<evidence type="ECO:0000259" key="16">
    <source>
        <dbReference type="Pfam" id="PF00999"/>
    </source>
</evidence>
<dbReference type="GO" id="GO:0015385">
    <property type="term" value="F:sodium:proton antiporter activity"/>
    <property type="evidence" value="ECO:0007669"/>
    <property type="project" value="InterPro"/>
</dbReference>
<sequence>MSELTSTTQICLLLLLLIISVLIIHFLIRKRINYLPESIAVIFIGGLFGLLIKIYNQWMSPTTIVHAPTPLINSNLFFILFLPPIIFEQGYHLHKGNFFRNLGTILTFAIFGTTINAVVTGAGLYVLGLYNLSYELPWRECFIIGALNSAIDPVAILSIFQVLNVDQLLYMLVFGESILNDAVAIVLTNVLVESKRHFDSIDTNKLTAVSMIGLLASSNLTTVSNSVINTSTNNLVHYNPHQMVYEHGKNTPDIFKNKYTSYDNDDDDDNEPIYIDFKNHRNIPAKREGNHSMSYNEAYISFESKRSLTVDNSSSTTTSISTQIVSSLKTLTQISLRFILMFYASGFLGLLFGLTSALLTKYLAFDRSSLALEISLLLLTAYASYMFAEMFQLSGIMSILVCGLTMSHYTHENLSNVGRQSITVLFRTIAFLAETCVFIYLGVGIFEYQHSFHPKLIAWTISLTLIGRAAHIFPLSYILNCFRSEEHQITMPMQLIMWFAGLRGAISYALSVHVGESYGEGDGDLKRAIVTTTLITVLFTIVVLGGLTIPVVKYLRKKSSSISRQDSSESTDDAQLHAMMSKTIQFDDLLNNEENAMNKKRRSINDDEDNYAIHFASPNKMRGLERLNEFYIKPLLIRNPLSKLNQKPLFPSHENKLPAVNSDDEDSENDLLIVNQLRNEA</sequence>
<accession>A0A819CD73</accession>
<evidence type="ECO:0000256" key="11">
    <source>
        <dbReference type="ARBA" id="ARBA00040570"/>
    </source>
</evidence>